<gene>
    <name evidence="1" type="ORF">HW270_05210</name>
</gene>
<dbReference type="RefSeq" id="WP_178978550.1">
    <property type="nucleotide sequence ID" value="NZ_JABXYR010000002.1"/>
</dbReference>
<dbReference type="EMBL" id="JABXYR010000002">
    <property type="protein sequence ID" value="NWO23465.1"/>
    <property type="molecule type" value="Genomic_DNA"/>
</dbReference>
<dbReference type="Gene3D" id="3.30.1830.10">
    <property type="entry name" value="YehR-like"/>
    <property type="match status" value="1"/>
</dbReference>
<name>A0A7Y9B118_9FIRM</name>
<organism evidence="1 2">
    <name type="scientific">Mogibacterium timidum</name>
    <dbReference type="NCBI Taxonomy" id="35519"/>
    <lineage>
        <taxon>Bacteria</taxon>
        <taxon>Bacillati</taxon>
        <taxon>Bacillota</taxon>
        <taxon>Clostridia</taxon>
        <taxon>Peptostreptococcales</taxon>
        <taxon>Anaerovoracaceae</taxon>
        <taxon>Mogibacterium</taxon>
    </lineage>
</organism>
<dbReference type="InterPro" id="IPR009736">
    <property type="entry name" value="DUF1307"/>
</dbReference>
<keyword evidence="2" id="KW-1185">Reference proteome</keyword>
<evidence type="ECO:0000313" key="1">
    <source>
        <dbReference type="EMBL" id="NWO23465.1"/>
    </source>
</evidence>
<reference evidence="1 2" key="1">
    <citation type="submission" date="2020-06" db="EMBL/GenBank/DDBJ databases">
        <title>Mogibacterium timidum strain W9173 genomic sequence.</title>
        <authorList>
            <person name="Wade W.G."/>
            <person name="Johnston C.D."/>
            <person name="Chen T."/>
            <person name="Dewhirst F.E."/>
        </authorList>
    </citation>
    <scope>NUCLEOTIDE SEQUENCE [LARGE SCALE GENOMIC DNA]</scope>
    <source>
        <strain evidence="1 2">W9173</strain>
    </source>
</reference>
<accession>A0A7Y9B118</accession>
<comment type="caution">
    <text evidence="1">The sequence shown here is derived from an EMBL/GenBank/DDBJ whole genome shotgun (WGS) entry which is preliminary data.</text>
</comment>
<dbReference type="Pfam" id="PF06998">
    <property type="entry name" value="DUF1307"/>
    <property type="match status" value="1"/>
</dbReference>
<dbReference type="AlphaFoldDB" id="A0A7Y9B118"/>
<proteinExistence type="predicted"/>
<protein>
    <submittedName>
        <fullName evidence="1">DUF1307 domain-containing protein</fullName>
    </submittedName>
</protein>
<dbReference type="Proteomes" id="UP000526307">
    <property type="component" value="Unassembled WGS sequence"/>
</dbReference>
<dbReference type="SUPFAM" id="SSF160704">
    <property type="entry name" value="YehR-like"/>
    <property type="match status" value="1"/>
</dbReference>
<evidence type="ECO:0000313" key="2">
    <source>
        <dbReference type="Proteomes" id="UP000526307"/>
    </source>
</evidence>
<dbReference type="InterPro" id="IPR036699">
    <property type="entry name" value="YehR-like_sf"/>
</dbReference>
<sequence>MNEKKTEVYKYSDENVSMELSVFAENDDVYKIEQVSELNIKGYSDREVKEVEYRIKEMEKTYKTIDDMEYSTKKGKNKITESISIPVNEKTMEKIKKEKLIPVETQEDKSISLKKFTKSLENNGWKLKK</sequence>